<keyword evidence="1" id="KW-0472">Membrane</keyword>
<feature type="transmembrane region" description="Helical" evidence="1">
    <location>
        <begin position="227"/>
        <end position="251"/>
    </location>
</feature>
<dbReference type="EMBL" id="JAAVVK010000001">
    <property type="protein sequence ID" value="NKE38344.1"/>
    <property type="molecule type" value="Genomic_DNA"/>
</dbReference>
<name>A0A846TZY8_9MOLU</name>
<keyword evidence="1" id="KW-0812">Transmembrane</keyword>
<dbReference type="RefSeq" id="WP_168104816.1">
    <property type="nucleotide sequence ID" value="NZ_CP051215.1"/>
</dbReference>
<feature type="transmembrane region" description="Helical" evidence="1">
    <location>
        <begin position="263"/>
        <end position="285"/>
    </location>
</feature>
<gene>
    <name evidence="2" type="ORF">HER12_01050</name>
</gene>
<dbReference type="PANTHER" id="PTHR43483">
    <property type="entry name" value="MEMBRANE TRANSPORTER PROTEIN HI_0806-RELATED"/>
    <property type="match status" value="1"/>
</dbReference>
<organism evidence="2 3">
    <name type="scientific">Spiroplasma platyhelix PALS-1</name>
    <dbReference type="NCBI Taxonomy" id="1276218"/>
    <lineage>
        <taxon>Bacteria</taxon>
        <taxon>Bacillati</taxon>
        <taxon>Mycoplasmatota</taxon>
        <taxon>Mollicutes</taxon>
        <taxon>Entomoplasmatales</taxon>
        <taxon>Spiroplasmataceae</taxon>
        <taxon>Spiroplasma</taxon>
    </lineage>
</organism>
<keyword evidence="1" id="KW-1133">Transmembrane helix</keyword>
<feature type="transmembrane region" description="Helical" evidence="1">
    <location>
        <begin position="61"/>
        <end position="81"/>
    </location>
</feature>
<feature type="transmembrane region" description="Helical" evidence="1">
    <location>
        <begin position="165"/>
        <end position="184"/>
    </location>
</feature>
<evidence type="ECO:0000256" key="1">
    <source>
        <dbReference type="SAM" id="Phobius"/>
    </source>
</evidence>
<dbReference type="PANTHER" id="PTHR43483:SF3">
    <property type="entry name" value="MEMBRANE TRANSPORTER PROTEIN HI_0806-RELATED"/>
    <property type="match status" value="1"/>
</dbReference>
<sequence length="375" mass="40470">MIANKTEKQKKSLPPKYIAFLAIGVTLTLLLVSLLVNYLFYFAKANNGEHFNFQNSNHLTAFIFMIFAVLLILVFLVFIVLKVSKKAALETEENLFKASTVGYVSSFTDTIGIGSFAVSVAGLNLIKSVRNVKKLPGTLNLGLAIPNLVTGVLFVSAIQVELATLISLVFAAVLGAFCSARIVGKVNKKFVALFVSICLLVAGIFMILGQVELFGTSGTKGLHNWKLAVGIIAFFIIGGLQSFGIGLYAPALAVVSLLGMETIIAFPIMTCASGFAMPATALSFYKDQNYSPKVVCGLLIGGVCGTVSAFFIIFVGIQGGLGIEMSTFTYYIKWIAIAVMFYASMMLLRNYFVLKKESQNVVGQSVEKELKKKSL</sequence>
<dbReference type="Proteomes" id="UP000584587">
    <property type="component" value="Unassembled WGS sequence"/>
</dbReference>
<comment type="caution">
    <text evidence="2">The sequence shown here is derived from an EMBL/GenBank/DDBJ whole genome shotgun (WGS) entry which is preliminary data.</text>
</comment>
<feature type="transmembrane region" description="Helical" evidence="1">
    <location>
        <begin position="138"/>
        <end position="158"/>
    </location>
</feature>
<proteinExistence type="predicted"/>
<protein>
    <submittedName>
        <fullName evidence="2">Anion permease</fullName>
    </submittedName>
</protein>
<feature type="transmembrane region" description="Helical" evidence="1">
    <location>
        <begin position="190"/>
        <end position="215"/>
    </location>
</feature>
<accession>A0A846TZY8</accession>
<feature type="transmembrane region" description="Helical" evidence="1">
    <location>
        <begin position="297"/>
        <end position="318"/>
    </location>
</feature>
<evidence type="ECO:0000313" key="3">
    <source>
        <dbReference type="Proteomes" id="UP000584587"/>
    </source>
</evidence>
<feature type="transmembrane region" description="Helical" evidence="1">
    <location>
        <begin position="330"/>
        <end position="348"/>
    </location>
</feature>
<feature type="transmembrane region" description="Helical" evidence="1">
    <location>
        <begin position="17"/>
        <end position="41"/>
    </location>
</feature>
<reference evidence="2 3" key="1">
    <citation type="submission" date="2020-04" db="EMBL/GenBank/DDBJ databases">
        <title>Complete genome sequence of Spiroplasma platyhelix ATCC 51748, an insect isolate.</title>
        <authorList>
            <person name="Green E.A."/>
            <person name="Klassen J.L."/>
        </authorList>
    </citation>
    <scope>NUCLEOTIDE SEQUENCE [LARGE SCALE GENOMIC DNA]</scope>
    <source>
        <strain evidence="2 3">PALS-1</strain>
    </source>
</reference>
<dbReference type="AlphaFoldDB" id="A0A846TZY8"/>
<evidence type="ECO:0000313" key="2">
    <source>
        <dbReference type="EMBL" id="NKE38344.1"/>
    </source>
</evidence>
<keyword evidence="3" id="KW-1185">Reference proteome</keyword>